<evidence type="ECO:0000256" key="4">
    <source>
        <dbReference type="ARBA" id="ARBA00023212"/>
    </source>
</evidence>
<feature type="region of interest" description="Disordered" evidence="6">
    <location>
        <begin position="568"/>
        <end position="595"/>
    </location>
</feature>
<evidence type="ECO:0000313" key="7">
    <source>
        <dbReference type="EMBL" id="KAF6156311.1"/>
    </source>
</evidence>
<dbReference type="GO" id="GO:0005876">
    <property type="term" value="C:spindle microtubule"/>
    <property type="evidence" value="ECO:0007669"/>
    <property type="project" value="TreeGrafter"/>
</dbReference>
<evidence type="ECO:0000313" key="8">
    <source>
        <dbReference type="Proteomes" id="UP000541444"/>
    </source>
</evidence>
<dbReference type="Proteomes" id="UP000541444">
    <property type="component" value="Unassembled WGS sequence"/>
</dbReference>
<keyword evidence="5" id="KW-0175">Coiled coil</keyword>
<dbReference type="AlphaFoldDB" id="A0A7J7MN58"/>
<dbReference type="PANTHER" id="PTHR47970:SF12">
    <property type="entry name" value="KINESIN FAMILY MEMBER 11"/>
    <property type="match status" value="1"/>
</dbReference>
<keyword evidence="3" id="KW-0505">Motor protein</keyword>
<feature type="compositionally biased region" description="Basic and acidic residues" evidence="6">
    <location>
        <begin position="568"/>
        <end position="582"/>
    </location>
</feature>
<evidence type="ECO:0000256" key="5">
    <source>
        <dbReference type="SAM" id="Coils"/>
    </source>
</evidence>
<comment type="subcellular location">
    <subcellularLocation>
        <location evidence="1">Cytoplasm</location>
        <location evidence="1">Cytoskeleton</location>
    </subcellularLocation>
</comment>
<keyword evidence="2" id="KW-0963">Cytoplasm</keyword>
<feature type="coiled-coil region" evidence="5">
    <location>
        <begin position="5"/>
        <end position="60"/>
    </location>
</feature>
<evidence type="ECO:0000256" key="1">
    <source>
        <dbReference type="ARBA" id="ARBA00004245"/>
    </source>
</evidence>
<gene>
    <name evidence="7" type="ORF">GIB67_013755</name>
</gene>
<name>A0A7J7MN58_9MAGN</name>
<dbReference type="GO" id="GO:0051231">
    <property type="term" value="P:spindle elongation"/>
    <property type="evidence" value="ECO:0007669"/>
    <property type="project" value="TreeGrafter"/>
</dbReference>
<comment type="caution">
    <text evidence="7">The sequence shown here is derived from an EMBL/GenBank/DDBJ whole genome shotgun (WGS) entry which is preliminary data.</text>
</comment>
<reference evidence="7 8" key="1">
    <citation type="journal article" date="2020" name="IScience">
        <title>Genome Sequencing of the Endangered Kingdonia uniflora (Circaeasteraceae, Ranunculales) Reveals Potential Mechanisms of Evolutionary Specialization.</title>
        <authorList>
            <person name="Sun Y."/>
            <person name="Deng T."/>
            <person name="Zhang A."/>
            <person name="Moore M.J."/>
            <person name="Landis J.B."/>
            <person name="Lin N."/>
            <person name="Zhang H."/>
            <person name="Zhang X."/>
            <person name="Huang J."/>
            <person name="Zhang X."/>
            <person name="Sun H."/>
            <person name="Wang H."/>
        </authorList>
    </citation>
    <scope>NUCLEOTIDE SEQUENCE [LARGE SCALE GENOMIC DNA]</scope>
    <source>
        <strain evidence="7">TB1705</strain>
        <tissue evidence="7">Leaf</tissue>
    </source>
</reference>
<protein>
    <submittedName>
        <fullName evidence="7">Uncharacterized protein</fullName>
    </submittedName>
</protein>
<dbReference type="GO" id="GO:0008574">
    <property type="term" value="F:plus-end-directed microtubule motor activity"/>
    <property type="evidence" value="ECO:0007669"/>
    <property type="project" value="TreeGrafter"/>
</dbReference>
<sequence>MADQVEQMGLTLETNQKKIEELQDKYENQVIQSSELSSELDATRKTLEKTITLLARTEEELKKSQYALKEKDFVISQQRNAEKALTHQACVLRSDLEKSLQDNASLFSKIAREDKLNSENRSVVDNFQAELAEKISALCGTVSTSMSRQNEHLQCVENLCKNFFNLHEQSVSELKKKLSVSKALYISHMEGLQNVVRLHKASSNAGLDEISSLVSANACSVEKFLAAEAEEANSIFGDLEGSVLTHQGEMAHFAKELRERFHVSIAHMKEMSDCIIGHLDKIGEETHRLESHNCQVHEIQEKSIAEFQKAYEEQSKSEAEKLLADVTNLVSNHIRRQKELVDERLVSFRETTVENKAFLDKHTSSIEGITTDAKRKWQAFSMQAENDAKDSADFSAAKHCRMELLVKQCISTVSTASMHWKKAHDSVNKMGSEHVSSMEFLVRNSCEGNEQHDVDICSARAAAEQDVLRNNEDILQHVESISVSEQESISGIMNAAEAHGDTVQKFREDHSCQAAEIEQKSETIFQSRYMDYEPSGATPERRETEIPSKVTIESLRAMPMDTLLEEFRETHPYERTASKEPKPSLIPRSPLIQLN</sequence>
<evidence type="ECO:0000256" key="2">
    <source>
        <dbReference type="ARBA" id="ARBA00022490"/>
    </source>
</evidence>
<organism evidence="7 8">
    <name type="scientific">Kingdonia uniflora</name>
    <dbReference type="NCBI Taxonomy" id="39325"/>
    <lineage>
        <taxon>Eukaryota</taxon>
        <taxon>Viridiplantae</taxon>
        <taxon>Streptophyta</taxon>
        <taxon>Embryophyta</taxon>
        <taxon>Tracheophyta</taxon>
        <taxon>Spermatophyta</taxon>
        <taxon>Magnoliopsida</taxon>
        <taxon>Ranunculales</taxon>
        <taxon>Circaeasteraceae</taxon>
        <taxon>Kingdonia</taxon>
    </lineage>
</organism>
<dbReference type="PANTHER" id="PTHR47970">
    <property type="entry name" value="KINESIN-LIKE PROTEIN KIF11"/>
    <property type="match status" value="1"/>
</dbReference>
<dbReference type="EMBL" id="JACGCM010001346">
    <property type="protein sequence ID" value="KAF6156311.1"/>
    <property type="molecule type" value="Genomic_DNA"/>
</dbReference>
<dbReference type="InterPro" id="IPR047149">
    <property type="entry name" value="KIF11-like"/>
</dbReference>
<evidence type="ECO:0000256" key="6">
    <source>
        <dbReference type="SAM" id="MobiDB-lite"/>
    </source>
</evidence>
<keyword evidence="4" id="KW-0206">Cytoskeleton</keyword>
<accession>A0A7J7MN58</accession>
<keyword evidence="8" id="KW-1185">Reference proteome</keyword>
<evidence type="ECO:0000256" key="3">
    <source>
        <dbReference type="ARBA" id="ARBA00023175"/>
    </source>
</evidence>
<proteinExistence type="predicted"/>
<dbReference type="OrthoDB" id="3176171at2759"/>
<dbReference type="GO" id="GO:0072686">
    <property type="term" value="C:mitotic spindle"/>
    <property type="evidence" value="ECO:0007669"/>
    <property type="project" value="TreeGrafter"/>
</dbReference>
<dbReference type="GO" id="GO:0090307">
    <property type="term" value="P:mitotic spindle assembly"/>
    <property type="evidence" value="ECO:0007669"/>
    <property type="project" value="TreeGrafter"/>
</dbReference>